<evidence type="ECO:0000259" key="11">
    <source>
        <dbReference type="Pfam" id="PF08544"/>
    </source>
</evidence>
<organism evidence="12 13">
    <name type="scientific">Plantactinospora endophytica</name>
    <dbReference type="NCBI Taxonomy" id="673535"/>
    <lineage>
        <taxon>Bacteria</taxon>
        <taxon>Bacillati</taxon>
        <taxon>Actinomycetota</taxon>
        <taxon>Actinomycetes</taxon>
        <taxon>Micromonosporales</taxon>
        <taxon>Micromonosporaceae</taxon>
        <taxon>Plantactinospora</taxon>
    </lineage>
</organism>
<evidence type="ECO:0000256" key="7">
    <source>
        <dbReference type="ARBA" id="ARBA00022840"/>
    </source>
</evidence>
<feature type="binding site" evidence="9">
    <location>
        <begin position="114"/>
        <end position="124"/>
    </location>
    <ligand>
        <name>ATP</name>
        <dbReference type="ChEBI" id="CHEBI:30616"/>
    </ligand>
</feature>
<evidence type="ECO:0000259" key="10">
    <source>
        <dbReference type="Pfam" id="PF00288"/>
    </source>
</evidence>
<evidence type="ECO:0000256" key="9">
    <source>
        <dbReference type="HAMAP-Rule" id="MF_00061"/>
    </source>
</evidence>
<evidence type="ECO:0000256" key="6">
    <source>
        <dbReference type="ARBA" id="ARBA00022777"/>
    </source>
</evidence>
<feature type="active site" evidence="9">
    <location>
        <position position="29"/>
    </location>
</feature>
<dbReference type="PANTHER" id="PTHR43527">
    <property type="entry name" value="4-DIPHOSPHOCYTIDYL-2-C-METHYL-D-ERYTHRITOL KINASE, CHLOROPLASTIC"/>
    <property type="match status" value="1"/>
</dbReference>
<comment type="catalytic activity">
    <reaction evidence="9">
        <text>4-CDP-2-C-methyl-D-erythritol + ATP = 4-CDP-2-C-methyl-D-erythritol 2-phosphate + ADP + H(+)</text>
        <dbReference type="Rhea" id="RHEA:18437"/>
        <dbReference type="ChEBI" id="CHEBI:15378"/>
        <dbReference type="ChEBI" id="CHEBI:30616"/>
        <dbReference type="ChEBI" id="CHEBI:57823"/>
        <dbReference type="ChEBI" id="CHEBI:57919"/>
        <dbReference type="ChEBI" id="CHEBI:456216"/>
        <dbReference type="EC" id="2.7.1.148"/>
    </reaction>
</comment>
<feature type="domain" description="GHMP kinase C-terminal" evidence="11">
    <location>
        <begin position="225"/>
        <end position="298"/>
    </location>
</feature>
<keyword evidence="13" id="KW-1185">Reference proteome</keyword>
<keyword evidence="5 9" id="KW-0547">Nucleotide-binding</keyword>
<dbReference type="PIRSF" id="PIRSF010376">
    <property type="entry name" value="IspE"/>
    <property type="match status" value="1"/>
</dbReference>
<keyword evidence="9" id="KW-0414">Isoprene biosynthesis</keyword>
<evidence type="ECO:0000256" key="4">
    <source>
        <dbReference type="ARBA" id="ARBA00022679"/>
    </source>
</evidence>
<protein>
    <recommendedName>
        <fullName evidence="3 9">4-diphosphocytidyl-2-C-methyl-D-erythritol kinase</fullName>
        <shortName evidence="9">CMK</shortName>
        <ecNumber evidence="2 9">2.7.1.148</ecNumber>
    </recommendedName>
    <alternativeName>
        <fullName evidence="8 9">4-(cytidine-5'-diphospho)-2-C-methyl-D-erythritol kinase</fullName>
    </alternativeName>
</protein>
<dbReference type="SUPFAM" id="SSF55060">
    <property type="entry name" value="GHMP Kinase, C-terminal domain"/>
    <property type="match status" value="1"/>
</dbReference>
<evidence type="ECO:0000313" key="13">
    <source>
        <dbReference type="Proteomes" id="UP000646749"/>
    </source>
</evidence>
<evidence type="ECO:0000256" key="2">
    <source>
        <dbReference type="ARBA" id="ARBA00012052"/>
    </source>
</evidence>
<keyword evidence="7 9" id="KW-0067">ATP-binding</keyword>
<comment type="function">
    <text evidence="9">Catalyzes the phosphorylation of the position 2 hydroxy group of 4-diphosphocytidyl-2C-methyl-D-erythritol.</text>
</comment>
<feature type="domain" description="GHMP kinase N-terminal" evidence="10">
    <location>
        <begin position="86"/>
        <end position="164"/>
    </location>
</feature>
<dbReference type="InterPro" id="IPR020568">
    <property type="entry name" value="Ribosomal_Su5_D2-typ_SF"/>
</dbReference>
<keyword evidence="4 9" id="KW-0808">Transferase</keyword>
<dbReference type="Gene3D" id="3.30.230.10">
    <property type="match status" value="1"/>
</dbReference>
<dbReference type="InterPro" id="IPR014721">
    <property type="entry name" value="Ribsml_uS5_D2-typ_fold_subgr"/>
</dbReference>
<reference evidence="12 13" key="1">
    <citation type="submission" date="2021-01" db="EMBL/GenBank/DDBJ databases">
        <title>Whole genome shotgun sequence of Plantactinospora endophytica NBRC 110450.</title>
        <authorList>
            <person name="Komaki H."/>
            <person name="Tamura T."/>
        </authorList>
    </citation>
    <scope>NUCLEOTIDE SEQUENCE [LARGE SCALE GENOMIC DNA]</scope>
    <source>
        <strain evidence="12 13">NBRC 110450</strain>
    </source>
</reference>
<dbReference type="NCBIfam" id="NF002870">
    <property type="entry name" value="PRK03188.1"/>
    <property type="match status" value="1"/>
</dbReference>
<dbReference type="EC" id="2.7.1.148" evidence="2 9"/>
<name>A0ABQ4DT46_9ACTN</name>
<keyword evidence="6 9" id="KW-0418">Kinase</keyword>
<accession>A0ABQ4DT46</accession>
<evidence type="ECO:0000256" key="8">
    <source>
        <dbReference type="ARBA" id="ARBA00032554"/>
    </source>
</evidence>
<comment type="caution">
    <text evidence="12">The sequence shown here is derived from an EMBL/GenBank/DDBJ whole genome shotgun (WGS) entry which is preliminary data.</text>
</comment>
<gene>
    <name evidence="9 12" type="primary">ispE</name>
    <name evidence="12" type="ORF">Pen02_05690</name>
</gene>
<comment type="pathway">
    <text evidence="9">Isoprenoid biosynthesis; isopentenyl diphosphate biosynthesis via DXP pathway; isopentenyl diphosphate from 1-deoxy-D-xylulose 5-phosphate: step 3/6.</text>
</comment>
<dbReference type="Pfam" id="PF00288">
    <property type="entry name" value="GHMP_kinases_N"/>
    <property type="match status" value="1"/>
</dbReference>
<dbReference type="NCBIfam" id="TIGR00154">
    <property type="entry name" value="ispE"/>
    <property type="match status" value="1"/>
</dbReference>
<comment type="similarity">
    <text evidence="1 9">Belongs to the GHMP kinase family. IspE subfamily.</text>
</comment>
<dbReference type="InterPro" id="IPR004424">
    <property type="entry name" value="IspE"/>
</dbReference>
<evidence type="ECO:0000313" key="12">
    <source>
        <dbReference type="EMBL" id="GIG85633.1"/>
    </source>
</evidence>
<dbReference type="PANTHER" id="PTHR43527:SF2">
    <property type="entry name" value="4-DIPHOSPHOCYTIDYL-2-C-METHYL-D-ERYTHRITOL KINASE, CHLOROPLASTIC"/>
    <property type="match status" value="1"/>
</dbReference>
<dbReference type="HAMAP" id="MF_00061">
    <property type="entry name" value="IspE"/>
    <property type="match status" value="1"/>
</dbReference>
<feature type="active site" evidence="9">
    <location>
        <position position="156"/>
    </location>
</feature>
<evidence type="ECO:0000256" key="3">
    <source>
        <dbReference type="ARBA" id="ARBA00017473"/>
    </source>
</evidence>
<dbReference type="Proteomes" id="UP000646749">
    <property type="component" value="Unassembled WGS sequence"/>
</dbReference>
<dbReference type="SUPFAM" id="SSF54211">
    <property type="entry name" value="Ribosomal protein S5 domain 2-like"/>
    <property type="match status" value="1"/>
</dbReference>
<dbReference type="Pfam" id="PF08544">
    <property type="entry name" value="GHMP_kinases_C"/>
    <property type="match status" value="1"/>
</dbReference>
<dbReference type="InterPro" id="IPR013750">
    <property type="entry name" value="GHMP_kinase_C_dom"/>
</dbReference>
<dbReference type="EMBL" id="BONW01000001">
    <property type="protein sequence ID" value="GIG85633.1"/>
    <property type="molecule type" value="Genomic_DNA"/>
</dbReference>
<evidence type="ECO:0000256" key="1">
    <source>
        <dbReference type="ARBA" id="ARBA00009684"/>
    </source>
</evidence>
<dbReference type="InterPro" id="IPR006204">
    <property type="entry name" value="GHMP_kinase_N_dom"/>
</dbReference>
<dbReference type="GO" id="GO:0016301">
    <property type="term" value="F:kinase activity"/>
    <property type="evidence" value="ECO:0007669"/>
    <property type="project" value="UniProtKB-KW"/>
</dbReference>
<dbReference type="Gene3D" id="3.30.70.890">
    <property type="entry name" value="GHMP kinase, C-terminal domain"/>
    <property type="match status" value="1"/>
</dbReference>
<dbReference type="InterPro" id="IPR036554">
    <property type="entry name" value="GHMP_kinase_C_sf"/>
</dbReference>
<evidence type="ECO:0000256" key="5">
    <source>
        <dbReference type="ARBA" id="ARBA00022741"/>
    </source>
</evidence>
<proteinExistence type="inferred from homology"/>
<sequence length="318" mass="32736">MTEAWRPDDEDERPRRGMVGPVRVRVPAKVNLHLGVGPLRPDGYHELNTVYQAISIHDELTARRGDTLTLTMEGEGAGELALDETNLVIKAARALAAHAGVPAHARLHLRKQIPLAGGLAGGSADAAATLVACDALWGTDLSRDDLAGIAAGLGSDVPFLVYGGTALGTGHGETISPILARPVTWHWVVAIADGGLSTPAAYRELDRLRAEYAAPPPLRNADALLAALRGRDAARLGRALGNDLQAAALSLRPALAETLKAGEAAGALAGIVSGSGPTCVFLASDAGHAERVAAELTASGLCRTVRTAYGPVPGARVG</sequence>
<dbReference type="RefSeq" id="WP_203864255.1">
    <property type="nucleotide sequence ID" value="NZ_BONW01000001.1"/>
</dbReference>